<comment type="caution">
    <text evidence="3">The sequence shown here is derived from an EMBL/GenBank/DDBJ whole genome shotgun (WGS) entry which is preliminary data.</text>
</comment>
<feature type="domain" description="Nudix hydrolase" evidence="2">
    <location>
        <begin position="14"/>
        <end position="171"/>
    </location>
</feature>
<protein>
    <submittedName>
        <fullName evidence="3">NUDIX domain-containing protein</fullName>
    </submittedName>
</protein>
<organism evidence="3 4">
    <name type="scientific">Flexivirga alba</name>
    <dbReference type="NCBI Taxonomy" id="702742"/>
    <lineage>
        <taxon>Bacteria</taxon>
        <taxon>Bacillati</taxon>
        <taxon>Actinomycetota</taxon>
        <taxon>Actinomycetes</taxon>
        <taxon>Micrococcales</taxon>
        <taxon>Dermacoccaceae</taxon>
        <taxon>Flexivirga</taxon>
    </lineage>
</organism>
<sequence length="178" mass="19232">MERPPGFEALFDTSYVEYANADIVGTFDDPPPELVHRIHLVATPAPGVVTACESVEGWRFLPGGRLEPGESLESAAGRELHEEAGSKPAGPMNVFFSHVAHSRNATPYLAHVPHPTMWWVFAVVPTEVIGPPPTDVDGAEQITAVHHLPVIEAIDWMAHSTDPTGAEVLRLAAHLDLV</sequence>
<name>A0ABW2AEB6_9MICO</name>
<dbReference type="InterPro" id="IPR020084">
    <property type="entry name" value="NUDIX_hydrolase_CS"/>
</dbReference>
<accession>A0ABW2AEB6</accession>
<reference evidence="4" key="1">
    <citation type="journal article" date="2019" name="Int. J. Syst. Evol. Microbiol.">
        <title>The Global Catalogue of Microorganisms (GCM) 10K type strain sequencing project: providing services to taxonomists for standard genome sequencing and annotation.</title>
        <authorList>
            <consortium name="The Broad Institute Genomics Platform"/>
            <consortium name="The Broad Institute Genome Sequencing Center for Infectious Disease"/>
            <person name="Wu L."/>
            <person name="Ma J."/>
        </authorList>
    </citation>
    <scope>NUCLEOTIDE SEQUENCE [LARGE SCALE GENOMIC DNA]</scope>
    <source>
        <strain evidence="4">CCUG 58127</strain>
    </source>
</reference>
<evidence type="ECO:0000259" key="2">
    <source>
        <dbReference type="PROSITE" id="PS51462"/>
    </source>
</evidence>
<dbReference type="InterPro" id="IPR015797">
    <property type="entry name" value="NUDIX_hydrolase-like_dom_sf"/>
</dbReference>
<dbReference type="PROSITE" id="PS00893">
    <property type="entry name" value="NUDIX_BOX"/>
    <property type="match status" value="1"/>
</dbReference>
<dbReference type="Gene3D" id="3.90.79.10">
    <property type="entry name" value="Nucleoside Triphosphate Pyrophosphohydrolase"/>
    <property type="match status" value="1"/>
</dbReference>
<dbReference type="Proteomes" id="UP001596298">
    <property type="component" value="Unassembled WGS sequence"/>
</dbReference>
<keyword evidence="4" id="KW-1185">Reference proteome</keyword>
<keyword evidence="1" id="KW-0378">Hydrolase</keyword>
<dbReference type="InterPro" id="IPR000086">
    <property type="entry name" value="NUDIX_hydrolase_dom"/>
</dbReference>
<gene>
    <name evidence="3" type="ORF">ACFQDH_07465</name>
</gene>
<dbReference type="SUPFAM" id="SSF55811">
    <property type="entry name" value="Nudix"/>
    <property type="match status" value="1"/>
</dbReference>
<evidence type="ECO:0000256" key="1">
    <source>
        <dbReference type="ARBA" id="ARBA00022801"/>
    </source>
</evidence>
<evidence type="ECO:0000313" key="3">
    <source>
        <dbReference type="EMBL" id="MFC6705107.1"/>
    </source>
</evidence>
<dbReference type="EMBL" id="JBHSWH010000001">
    <property type="protein sequence ID" value="MFC6705107.1"/>
    <property type="molecule type" value="Genomic_DNA"/>
</dbReference>
<dbReference type="Pfam" id="PF00293">
    <property type="entry name" value="NUDIX"/>
    <property type="match status" value="1"/>
</dbReference>
<evidence type="ECO:0000313" key="4">
    <source>
        <dbReference type="Proteomes" id="UP001596298"/>
    </source>
</evidence>
<proteinExistence type="predicted"/>
<dbReference type="PROSITE" id="PS51462">
    <property type="entry name" value="NUDIX"/>
    <property type="match status" value="1"/>
</dbReference>
<dbReference type="RefSeq" id="WP_382399946.1">
    <property type="nucleotide sequence ID" value="NZ_JBHSWH010000001.1"/>
</dbReference>